<dbReference type="GO" id="GO:0005681">
    <property type="term" value="C:spliceosomal complex"/>
    <property type="evidence" value="ECO:0007669"/>
    <property type="project" value="InterPro"/>
</dbReference>
<dbReference type="EnsemblMetazoa" id="tetur09g05690.1">
    <property type="protein sequence ID" value="tetur09g05690.1"/>
    <property type="gene ID" value="tetur09g05690"/>
</dbReference>
<dbReference type="GO" id="GO:0033314">
    <property type="term" value="P:mitotic DNA replication checkpoint signaling"/>
    <property type="evidence" value="ECO:0007669"/>
    <property type="project" value="TreeGrafter"/>
</dbReference>
<keyword evidence="5" id="KW-0862">Zinc</keyword>
<organism evidence="9 10">
    <name type="scientific">Tetranychus urticae</name>
    <name type="common">Two-spotted spider mite</name>
    <dbReference type="NCBI Taxonomy" id="32264"/>
    <lineage>
        <taxon>Eukaryota</taxon>
        <taxon>Metazoa</taxon>
        <taxon>Ecdysozoa</taxon>
        <taxon>Arthropoda</taxon>
        <taxon>Chelicerata</taxon>
        <taxon>Arachnida</taxon>
        <taxon>Acari</taxon>
        <taxon>Acariformes</taxon>
        <taxon>Trombidiformes</taxon>
        <taxon>Prostigmata</taxon>
        <taxon>Eleutherengona</taxon>
        <taxon>Raphignathae</taxon>
        <taxon>Tetranychoidea</taxon>
        <taxon>Tetranychidae</taxon>
        <taxon>Tetranychus</taxon>
    </lineage>
</organism>
<dbReference type="PANTHER" id="PTHR13278">
    <property type="entry name" value="ZINC FINGER PROTEIN 830"/>
    <property type="match status" value="1"/>
</dbReference>
<dbReference type="GO" id="GO:0003676">
    <property type="term" value="F:nucleic acid binding"/>
    <property type="evidence" value="ECO:0007669"/>
    <property type="project" value="InterPro"/>
</dbReference>
<evidence type="ECO:0000256" key="2">
    <source>
        <dbReference type="ARBA" id="ARBA00022473"/>
    </source>
</evidence>
<feature type="domain" description="ZNF380 coiled-coil" evidence="8">
    <location>
        <begin position="83"/>
        <end position="162"/>
    </location>
</feature>
<name>T1KE87_TETUR</name>
<evidence type="ECO:0000313" key="9">
    <source>
        <dbReference type="EnsemblMetazoa" id="tetur09g05690.1"/>
    </source>
</evidence>
<feature type="compositionally biased region" description="Polar residues" evidence="7">
    <location>
        <begin position="21"/>
        <end position="34"/>
    </location>
</feature>
<keyword evidence="2" id="KW-0217">Developmental protein</keyword>
<dbReference type="eggNOG" id="KOG3032">
    <property type="taxonomic scope" value="Eukaryota"/>
</dbReference>
<evidence type="ECO:0000256" key="5">
    <source>
        <dbReference type="ARBA" id="ARBA00022833"/>
    </source>
</evidence>
<dbReference type="Proteomes" id="UP000015104">
    <property type="component" value="Unassembled WGS sequence"/>
</dbReference>
<dbReference type="HOGENOM" id="CLU_1311571_0_0_1"/>
<protein>
    <recommendedName>
        <fullName evidence="8">ZNF380 coiled-coil domain-containing protein</fullName>
    </recommendedName>
</protein>
<evidence type="ECO:0000256" key="7">
    <source>
        <dbReference type="SAM" id="MobiDB-lite"/>
    </source>
</evidence>
<gene>
    <name evidence="9" type="primary">107363269</name>
</gene>
<dbReference type="GO" id="GO:0044773">
    <property type="term" value="P:mitotic DNA damage checkpoint signaling"/>
    <property type="evidence" value="ECO:0007669"/>
    <property type="project" value="TreeGrafter"/>
</dbReference>
<feature type="compositionally biased region" description="Basic and acidic residues" evidence="7">
    <location>
        <begin position="87"/>
        <end position="97"/>
    </location>
</feature>
<evidence type="ECO:0000313" key="10">
    <source>
        <dbReference type="Proteomes" id="UP000015104"/>
    </source>
</evidence>
<proteinExistence type="predicted"/>
<dbReference type="InterPro" id="IPR059039">
    <property type="entry name" value="ZNF380_CC"/>
</dbReference>
<dbReference type="GO" id="GO:0033260">
    <property type="term" value="P:nuclear DNA replication"/>
    <property type="evidence" value="ECO:0007669"/>
    <property type="project" value="TreeGrafter"/>
</dbReference>
<feature type="region of interest" description="Disordered" evidence="7">
    <location>
        <begin position="19"/>
        <end position="104"/>
    </location>
</feature>
<dbReference type="OMA" id="IRTETDH"/>
<comment type="subcellular location">
    <subcellularLocation>
        <location evidence="1">Nucleus speckle</location>
    </subcellularLocation>
</comment>
<dbReference type="STRING" id="32264.T1KE87"/>
<reference evidence="9" key="2">
    <citation type="submission" date="2015-06" db="UniProtKB">
        <authorList>
            <consortium name="EnsemblMetazoa"/>
        </authorList>
    </citation>
    <scope>IDENTIFICATION</scope>
</reference>
<dbReference type="PANTHER" id="PTHR13278:SF0">
    <property type="entry name" value="ZINC FINGER PROTEIN 830"/>
    <property type="match status" value="1"/>
</dbReference>
<keyword evidence="10" id="KW-1185">Reference proteome</keyword>
<keyword evidence="3" id="KW-0479">Metal-binding</keyword>
<evidence type="ECO:0000256" key="3">
    <source>
        <dbReference type="ARBA" id="ARBA00022723"/>
    </source>
</evidence>
<dbReference type="KEGG" id="tut:107363269"/>
<dbReference type="AlphaFoldDB" id="T1KE87"/>
<dbReference type="OrthoDB" id="77607at2759"/>
<dbReference type="Pfam" id="PF23406">
    <property type="entry name" value="ZNF380_CC"/>
    <property type="match status" value="1"/>
</dbReference>
<evidence type="ECO:0000256" key="6">
    <source>
        <dbReference type="ARBA" id="ARBA00023242"/>
    </source>
</evidence>
<evidence type="ECO:0000256" key="1">
    <source>
        <dbReference type="ARBA" id="ARBA00004324"/>
    </source>
</evidence>
<accession>T1KE87</accession>
<reference evidence="10" key="1">
    <citation type="submission" date="2011-08" db="EMBL/GenBank/DDBJ databases">
        <authorList>
            <person name="Rombauts S."/>
        </authorList>
    </citation>
    <scope>NUCLEOTIDE SEQUENCE</scope>
    <source>
        <strain evidence="10">London</strain>
    </source>
</reference>
<dbReference type="InterPro" id="IPR040050">
    <property type="entry name" value="ZNF830-like"/>
</dbReference>
<evidence type="ECO:0000256" key="4">
    <source>
        <dbReference type="ARBA" id="ARBA00022771"/>
    </source>
</evidence>
<keyword evidence="4" id="KW-0863">Zinc-finger</keyword>
<keyword evidence="6" id="KW-0539">Nucleus</keyword>
<dbReference type="EMBL" id="CAEY01002034">
    <property type="status" value="NOT_ANNOTATED_CDS"/>
    <property type="molecule type" value="Genomic_DNA"/>
</dbReference>
<dbReference type="GO" id="GO:0008270">
    <property type="term" value="F:zinc ion binding"/>
    <property type="evidence" value="ECO:0007669"/>
    <property type="project" value="UniProtKB-KW"/>
</dbReference>
<sequence>MAYQGIQNQKFKIHLNKKELSNNQDSSTIVSTQRLLGLIDTDNTTNEEPNRKKRKMYPESRTDPDGESDGKEDDAAMPRPVELPKGFFDDPKADAKIRNNPYKDPIDEEMDLFKKAIAEESYKAQTMVEESLEEINIDRDFDEIEDQYNKWAKVNELEKMKAEKLKAKLASGSRDSYINDISEEDLDLADINVFSKWRAKSIELNSRVYS</sequence>
<evidence type="ECO:0000259" key="8">
    <source>
        <dbReference type="Pfam" id="PF23406"/>
    </source>
</evidence>